<dbReference type="EMBL" id="DTDH01000159">
    <property type="protein sequence ID" value="HGT98901.1"/>
    <property type="molecule type" value="Genomic_DNA"/>
</dbReference>
<evidence type="ECO:0000313" key="2">
    <source>
        <dbReference type="EMBL" id="HGT98901.1"/>
    </source>
</evidence>
<protein>
    <submittedName>
        <fullName evidence="2">Uncharacterized protein</fullName>
    </submittedName>
</protein>
<sequence length="63" mass="7073">MPVVYRCTKCGAIIYTFLRAGQDYYGVPSPSELIVRIASTCPSCGKILEKMVDISRIEIKIFK</sequence>
<dbReference type="EMBL" id="DTAU01000044">
    <property type="protein sequence ID" value="HFQ78506.1"/>
    <property type="molecule type" value="Genomic_DNA"/>
</dbReference>
<accession>A0A7J3MZG5</accession>
<comment type="caution">
    <text evidence="2">The sequence shown here is derived from an EMBL/GenBank/DDBJ whole genome shotgun (WGS) entry which is preliminary data.</text>
</comment>
<evidence type="ECO:0000313" key="1">
    <source>
        <dbReference type="EMBL" id="HFQ78506.1"/>
    </source>
</evidence>
<organism evidence="2">
    <name type="scientific">Ignisphaera aggregans</name>
    <dbReference type="NCBI Taxonomy" id="334771"/>
    <lineage>
        <taxon>Archaea</taxon>
        <taxon>Thermoproteota</taxon>
        <taxon>Thermoprotei</taxon>
        <taxon>Desulfurococcales</taxon>
        <taxon>Desulfurococcaceae</taxon>
        <taxon>Ignisphaera</taxon>
    </lineage>
</organism>
<dbReference type="AlphaFoldDB" id="A0A7J3MZG5"/>
<proteinExistence type="predicted"/>
<reference evidence="2" key="1">
    <citation type="journal article" date="2020" name="mSystems">
        <title>Genome- and Community-Level Interaction Insights into Carbon Utilization and Element Cycling Functions of Hydrothermarchaeota in Hydrothermal Sediment.</title>
        <authorList>
            <person name="Zhou Z."/>
            <person name="Liu Y."/>
            <person name="Xu W."/>
            <person name="Pan J."/>
            <person name="Luo Z.H."/>
            <person name="Li M."/>
        </authorList>
    </citation>
    <scope>NUCLEOTIDE SEQUENCE [LARGE SCALE GENOMIC DNA]</scope>
    <source>
        <strain evidence="1">SpSt-629</strain>
        <strain evidence="2">SpSt-688</strain>
    </source>
</reference>
<name>A0A7J3MZG5_9CREN</name>
<gene>
    <name evidence="1" type="ORF">ENT99_02230</name>
    <name evidence="2" type="ORF">ENU64_05680</name>
</gene>